<evidence type="ECO:0000256" key="2">
    <source>
        <dbReference type="ARBA" id="ARBA00023136"/>
    </source>
</evidence>
<dbReference type="RefSeq" id="WP_055065175.1">
    <property type="nucleotide sequence ID" value="NZ_LBGP01000019.1"/>
</dbReference>
<dbReference type="Gene3D" id="2.60.450.10">
    <property type="entry name" value="Lipopolysaccharide (LPS) transport protein A like domain"/>
    <property type="match status" value="1"/>
</dbReference>
<feature type="domain" description="LptD C-terminal" evidence="6">
    <location>
        <begin position="297"/>
        <end position="681"/>
    </location>
</feature>
<evidence type="ECO:0000259" key="6">
    <source>
        <dbReference type="Pfam" id="PF04453"/>
    </source>
</evidence>
<comment type="subunit">
    <text evidence="4">Component of the lipopolysaccharide transport and assembly complex. Interacts with LptE and LptA.</text>
</comment>
<evidence type="ECO:0000256" key="4">
    <source>
        <dbReference type="HAMAP-Rule" id="MF_01411"/>
    </source>
</evidence>
<dbReference type="PATRIC" id="fig|1481663.12.peg.1952"/>
<dbReference type="InterPro" id="IPR007543">
    <property type="entry name" value="LptD_C"/>
</dbReference>
<accession>A0A0Q0PIU6</accession>
<comment type="subcellular location">
    <subcellularLocation>
        <location evidence="4">Cell outer membrane</location>
    </subcellularLocation>
</comment>
<dbReference type="Proteomes" id="UP000050491">
    <property type="component" value="Unassembled WGS sequence"/>
</dbReference>
<keyword evidence="2 4" id="KW-0472">Membrane</keyword>
<protein>
    <recommendedName>
        <fullName evidence="4">LPS-assembly protein LptD</fullName>
    </recommendedName>
</protein>
<dbReference type="OrthoDB" id="9760225at2"/>
<dbReference type="InterPro" id="IPR050218">
    <property type="entry name" value="LptD"/>
</dbReference>
<gene>
    <name evidence="4" type="primary">lptD</name>
    <name evidence="7" type="ORF">XV92_15825</name>
</gene>
<name>A0A0Q0PIU6_VIBMT</name>
<keyword evidence="3 4" id="KW-0998">Cell outer membrane</keyword>
<proteinExistence type="inferred from homology"/>
<organism evidence="7 8">
    <name type="scientific">Vibrio metoecus</name>
    <dbReference type="NCBI Taxonomy" id="1481663"/>
    <lineage>
        <taxon>Bacteria</taxon>
        <taxon>Pseudomonadati</taxon>
        <taxon>Pseudomonadota</taxon>
        <taxon>Gammaproteobacteria</taxon>
        <taxon>Vibrionales</taxon>
        <taxon>Vibrionaceae</taxon>
        <taxon>Vibrio</taxon>
    </lineage>
</organism>
<dbReference type="Pfam" id="PF04453">
    <property type="entry name" value="LptD"/>
    <property type="match status" value="1"/>
</dbReference>
<dbReference type="AlphaFoldDB" id="A0A0Q0PIU6"/>
<feature type="domain" description="Organic solvent tolerance-like N-terminal" evidence="5">
    <location>
        <begin position="57"/>
        <end position="189"/>
    </location>
</feature>
<dbReference type="InterPro" id="IPR005653">
    <property type="entry name" value="OstA-like_N"/>
</dbReference>
<comment type="caution">
    <text evidence="4">Lacks conserved residue(s) required for the propagation of feature annotation.</text>
</comment>
<feature type="chain" id="PRO_5008993824" description="LPS-assembly protein LptD" evidence="4">
    <location>
        <begin position="25"/>
        <end position="780"/>
    </location>
</feature>
<evidence type="ECO:0000256" key="3">
    <source>
        <dbReference type="ARBA" id="ARBA00023237"/>
    </source>
</evidence>
<dbReference type="NCBIfam" id="NF002997">
    <property type="entry name" value="PRK03761.1"/>
    <property type="match status" value="1"/>
</dbReference>
<comment type="function">
    <text evidence="4">Together with LptE, is involved in the assembly of lipopolysaccharide (LPS) at the surface of the outer membrane.</text>
</comment>
<dbReference type="InterPro" id="IPR020889">
    <property type="entry name" value="LipoPS_assembly_LptD"/>
</dbReference>
<dbReference type="GO" id="GO:1990351">
    <property type="term" value="C:transporter complex"/>
    <property type="evidence" value="ECO:0007669"/>
    <property type="project" value="TreeGrafter"/>
</dbReference>
<dbReference type="GO" id="GO:0009279">
    <property type="term" value="C:cell outer membrane"/>
    <property type="evidence" value="ECO:0007669"/>
    <property type="project" value="UniProtKB-SubCell"/>
</dbReference>
<dbReference type="EMBL" id="LBGP01000019">
    <property type="protein sequence ID" value="KQA99209.1"/>
    <property type="molecule type" value="Genomic_DNA"/>
</dbReference>
<reference evidence="7 8" key="1">
    <citation type="journal article" date="2015" name="Genome Biol. Evol.">
        <title>The Dynamics of Genetic Interactions between Vibrio metoecus and Vibrio cholerae, Two Close Relatives Co-Occurring in the Environment.</title>
        <authorList>
            <person name="Orata F.D."/>
            <person name="Kirchberger P.C."/>
            <person name="Meheust R."/>
            <person name="Barlow E.J."/>
            <person name="Tarr C.L."/>
            <person name="Boucher Y."/>
        </authorList>
    </citation>
    <scope>NUCLEOTIDE SEQUENCE [LARGE SCALE GENOMIC DNA]</scope>
    <source>
        <strain evidence="7 8">YB5B04</strain>
    </source>
</reference>
<comment type="caution">
    <text evidence="7">The sequence shown here is derived from an EMBL/GenBank/DDBJ whole genome shotgun (WGS) entry which is preliminary data.</text>
</comment>
<evidence type="ECO:0000313" key="8">
    <source>
        <dbReference type="Proteomes" id="UP000050491"/>
    </source>
</evidence>
<evidence type="ECO:0000313" key="7">
    <source>
        <dbReference type="EMBL" id="KQA99209.1"/>
    </source>
</evidence>
<dbReference type="HAMAP" id="MF_01411">
    <property type="entry name" value="LPS_assembly_LptD"/>
    <property type="match status" value="1"/>
</dbReference>
<evidence type="ECO:0000256" key="1">
    <source>
        <dbReference type="ARBA" id="ARBA00022729"/>
    </source>
</evidence>
<evidence type="ECO:0000259" key="5">
    <source>
        <dbReference type="Pfam" id="PF03968"/>
    </source>
</evidence>
<keyword evidence="1 4" id="KW-0732">Signal</keyword>
<dbReference type="Pfam" id="PF03968">
    <property type="entry name" value="LptD_N"/>
    <property type="match status" value="1"/>
</dbReference>
<dbReference type="GO" id="GO:0043165">
    <property type="term" value="P:Gram-negative-bacterium-type cell outer membrane assembly"/>
    <property type="evidence" value="ECO:0007669"/>
    <property type="project" value="UniProtKB-UniRule"/>
</dbReference>
<dbReference type="PANTHER" id="PTHR30189:SF1">
    <property type="entry name" value="LPS-ASSEMBLY PROTEIN LPTD"/>
    <property type="match status" value="1"/>
</dbReference>
<sequence length="780" mass="88201" precursor="true">MSCFSRTFLAASISAALFAPQIQAEASVDDNRAQLPNGEQCLVNQPEPTNPGQQPINVEADKLEAINGQKATYSGNVVVVQGKKRIAADNVTLHQQENVVVAEGNVQFSDGEIKTLSTKATNHLNTDEMTLENTSYKFLCEPGRGEAVYVSKTGKAVYEIEDGSITSCPEGNNAWRMRASSIDVDQNEEIATFYNPRLEVQNVPVFYLPYLTVPIGDTRKTGFLYPTASYGSRDGYEFEVPIYWNLAPNYDLETTFNYMQKRGTQLNSVFRYLSDFGAGQIKSEYLPDDQLHTEQGDRWALQYEHSGIFQQAWKFEIDYSKVSDINYFSDLDSGVGNREDGQLIQEGRATYRSQNWDSSLLVRDFQLLTDNTSSSNLPYRLMPQLTYNYYAPELMKYLDLDLISHISRFETEATGKPSATRVHIEPGLKVPFSNTWGNWTTEARLLGTYYQQELDNTTDANLEESVTRVIPEFRSIAGIILERDTVLLDNYTQTLEPKIQYLYVPEKDQDNIGLYDSTQLQTDYYGLFRSRKYSGVDRIASANQISYGASTRFFDSNYKERLNIAFGQIFYLDSNLNPSVKKTDEQSSYSAWAVEMDFNFSDYLFYHGGIQYDIDGQDVQLGNSTLEYRSNGGYIQGNYRYVAKDYIRNTVGNSITNIDSITKDGISQAGLLAGYKLSRKWFASGQYYYDLTTDEALEWLANLTYTSDCWYMGFTYSNQLKRWNGNFVTDPYATPIYENNFSFNIGIIGFGTSIGAGSSMAGLSGATNSLGYGRPFFLNN</sequence>
<dbReference type="PANTHER" id="PTHR30189">
    <property type="entry name" value="LPS-ASSEMBLY PROTEIN"/>
    <property type="match status" value="1"/>
</dbReference>
<feature type="signal peptide" evidence="4">
    <location>
        <begin position="1"/>
        <end position="24"/>
    </location>
</feature>
<comment type="similarity">
    <text evidence="4">Belongs to the LptD family.</text>
</comment>
<dbReference type="GO" id="GO:0015920">
    <property type="term" value="P:lipopolysaccharide transport"/>
    <property type="evidence" value="ECO:0007669"/>
    <property type="project" value="InterPro"/>
</dbReference>